<proteinExistence type="predicted"/>
<name>A0A6J2Y8P3_SITOR</name>
<dbReference type="GeneID" id="115885215"/>
<dbReference type="KEGG" id="soy:115885215"/>
<reference evidence="3" key="1">
    <citation type="submission" date="2025-08" db="UniProtKB">
        <authorList>
            <consortium name="RefSeq"/>
        </authorList>
    </citation>
    <scope>IDENTIFICATION</scope>
    <source>
        <tissue evidence="3">Gonads</tissue>
    </source>
</reference>
<dbReference type="Gene3D" id="1.10.238.20">
    <property type="entry name" value="Pheromone/general odorant binding protein domain"/>
    <property type="match status" value="1"/>
</dbReference>
<sequence>MVQLISKISCLLIIICIVPQNTLAVCERPDVLTGAEDYCWGKTVEILDRLQYSTKSVLNFAKKKLGIGVEEQYTPQKCDYYQCIFEALHMLNGNGYPNYGQIVYWIDNNVVYTHAKEIYDRLSACNNALSDSIKNNIYFSGNLNTTLEESTELQGKCEVLQEFMKCISETSCKRFSYP</sequence>
<organism evidence="2 3">
    <name type="scientific">Sitophilus oryzae</name>
    <name type="common">Rice weevil</name>
    <name type="synonym">Curculio oryzae</name>
    <dbReference type="NCBI Taxonomy" id="7048"/>
    <lineage>
        <taxon>Eukaryota</taxon>
        <taxon>Metazoa</taxon>
        <taxon>Ecdysozoa</taxon>
        <taxon>Arthropoda</taxon>
        <taxon>Hexapoda</taxon>
        <taxon>Insecta</taxon>
        <taxon>Pterygota</taxon>
        <taxon>Neoptera</taxon>
        <taxon>Endopterygota</taxon>
        <taxon>Coleoptera</taxon>
        <taxon>Polyphaga</taxon>
        <taxon>Cucujiformia</taxon>
        <taxon>Curculionidae</taxon>
        <taxon>Dryophthorinae</taxon>
        <taxon>Sitophilus</taxon>
    </lineage>
</organism>
<dbReference type="InParanoid" id="A0A6J2Y8P3"/>
<dbReference type="AlphaFoldDB" id="A0A6J2Y8P3"/>
<feature type="chain" id="PRO_5026891654" evidence="1">
    <location>
        <begin position="25"/>
        <end position="178"/>
    </location>
</feature>
<gene>
    <name evidence="3" type="primary">LOC115885215</name>
</gene>
<protein>
    <submittedName>
        <fullName evidence="3">Uncharacterized protein LOC115885215</fullName>
    </submittedName>
</protein>
<keyword evidence="1" id="KW-0732">Signal</keyword>
<evidence type="ECO:0000313" key="2">
    <source>
        <dbReference type="Proteomes" id="UP000504635"/>
    </source>
</evidence>
<evidence type="ECO:0000256" key="1">
    <source>
        <dbReference type="SAM" id="SignalP"/>
    </source>
</evidence>
<keyword evidence="2" id="KW-1185">Reference proteome</keyword>
<dbReference type="GO" id="GO:0005549">
    <property type="term" value="F:odorant binding"/>
    <property type="evidence" value="ECO:0007669"/>
    <property type="project" value="InterPro"/>
</dbReference>
<dbReference type="OrthoDB" id="6693186at2759"/>
<dbReference type="RefSeq" id="XP_030759902.1">
    <property type="nucleotide sequence ID" value="XM_030904042.1"/>
</dbReference>
<feature type="signal peptide" evidence="1">
    <location>
        <begin position="1"/>
        <end position="24"/>
    </location>
</feature>
<evidence type="ECO:0000313" key="3">
    <source>
        <dbReference type="RefSeq" id="XP_030759902.1"/>
    </source>
</evidence>
<accession>A0A6J2Y8P3</accession>
<dbReference type="Proteomes" id="UP000504635">
    <property type="component" value="Unplaced"/>
</dbReference>
<dbReference type="InterPro" id="IPR036728">
    <property type="entry name" value="PBP_GOBP_sf"/>
</dbReference>